<keyword evidence="3" id="KW-1185">Reference proteome</keyword>
<organism evidence="2 3">
    <name type="scientific">Fasciolopsis buskii</name>
    <dbReference type="NCBI Taxonomy" id="27845"/>
    <lineage>
        <taxon>Eukaryota</taxon>
        <taxon>Metazoa</taxon>
        <taxon>Spiralia</taxon>
        <taxon>Lophotrochozoa</taxon>
        <taxon>Platyhelminthes</taxon>
        <taxon>Trematoda</taxon>
        <taxon>Digenea</taxon>
        <taxon>Plagiorchiida</taxon>
        <taxon>Echinostomata</taxon>
        <taxon>Echinostomatoidea</taxon>
        <taxon>Fasciolidae</taxon>
        <taxon>Fasciolopsis</taxon>
    </lineage>
</organism>
<accession>A0A8E0S4I5</accession>
<evidence type="ECO:0000256" key="1">
    <source>
        <dbReference type="SAM" id="MobiDB-lite"/>
    </source>
</evidence>
<comment type="caution">
    <text evidence="2">The sequence shown here is derived from an EMBL/GenBank/DDBJ whole genome shotgun (WGS) entry which is preliminary data.</text>
</comment>
<sequence>MPNTVNFERHKLNQAMYQKLKRYIMSKRKRELEEKAQDDQFKKLRREREERKRQAELDTENLEKTRTEIAATKKKIKELSVRHNELFQRWKQLSSEESSLKEKVRNETLTILGNMPSTQFGLNSPNLTSSNKIPSVITSVSRSNTPAQFQAVPILHSQAAKPNVQGISIPQHHLPPYSVSVSSRDVASPHRGLPNTSYQLATSKPNVQQLPTTVPSVLPQMPATTVSSTHAAAMAAVAAVVAAQRSGGNADAVSTQRCFCASCVKTNCVSDFYLELRTMSPGIFGGWVGYSLNNQFTG</sequence>
<evidence type="ECO:0000313" key="2">
    <source>
        <dbReference type="EMBL" id="KAA0199075.1"/>
    </source>
</evidence>
<reference evidence="2" key="1">
    <citation type="submission" date="2019-05" db="EMBL/GenBank/DDBJ databases">
        <title>Annotation for the trematode Fasciolopsis buski.</title>
        <authorList>
            <person name="Choi Y.-J."/>
        </authorList>
    </citation>
    <scope>NUCLEOTIDE SEQUENCE</scope>
    <source>
        <strain evidence="2">HT</strain>
        <tissue evidence="2">Whole worm</tissue>
    </source>
</reference>
<gene>
    <name evidence="2" type="ORF">FBUS_07404</name>
</gene>
<dbReference type="PANTHER" id="PTHR22654">
    <property type="entry name" value="G PROTEIN PATHWAY SUPPRESSOR 2"/>
    <property type="match status" value="1"/>
</dbReference>
<proteinExistence type="predicted"/>
<feature type="region of interest" description="Disordered" evidence="1">
    <location>
        <begin position="31"/>
        <end position="59"/>
    </location>
</feature>
<protein>
    <submittedName>
        <fullName evidence="2">Putative serine-rich repeat protein 2</fullName>
    </submittedName>
</protein>
<evidence type="ECO:0000313" key="3">
    <source>
        <dbReference type="Proteomes" id="UP000728185"/>
    </source>
</evidence>
<dbReference type="GO" id="GO:0005667">
    <property type="term" value="C:transcription regulator complex"/>
    <property type="evidence" value="ECO:0007669"/>
    <property type="project" value="TreeGrafter"/>
</dbReference>
<dbReference type="GO" id="GO:0003712">
    <property type="term" value="F:transcription coregulator activity"/>
    <property type="evidence" value="ECO:0007669"/>
    <property type="project" value="TreeGrafter"/>
</dbReference>
<dbReference type="Proteomes" id="UP000728185">
    <property type="component" value="Unassembled WGS sequence"/>
</dbReference>
<dbReference type="AlphaFoldDB" id="A0A8E0S4I5"/>
<dbReference type="OrthoDB" id="6268806at2759"/>
<dbReference type="InterPro" id="IPR026094">
    <property type="entry name" value="GPS2"/>
</dbReference>
<dbReference type="GO" id="GO:0006357">
    <property type="term" value="P:regulation of transcription by RNA polymerase II"/>
    <property type="evidence" value="ECO:0007669"/>
    <property type="project" value="TreeGrafter"/>
</dbReference>
<name>A0A8E0S4I5_9TREM</name>
<dbReference type="PANTHER" id="PTHR22654:SF2">
    <property type="entry name" value="G PROTEIN PATHWAY SUPPRESSOR 2"/>
    <property type="match status" value="1"/>
</dbReference>
<dbReference type="EMBL" id="LUCM01001338">
    <property type="protein sequence ID" value="KAA0199075.1"/>
    <property type="molecule type" value="Genomic_DNA"/>
</dbReference>
<dbReference type="Pfam" id="PF15991">
    <property type="entry name" value="G_path_suppress"/>
    <property type="match status" value="1"/>
</dbReference>